<dbReference type="PANTHER" id="PTHR37316:SF3">
    <property type="entry name" value="TEICHOIC ACID GLYCEROL-PHOSPHATE TRANSFERASE"/>
    <property type="match status" value="1"/>
</dbReference>
<reference evidence="7 8" key="1">
    <citation type="submission" date="2018-08" db="EMBL/GenBank/DDBJ databases">
        <title>A genome reference for cultivated species of the human gut microbiota.</title>
        <authorList>
            <person name="Zou Y."/>
            <person name="Xue W."/>
            <person name="Luo G."/>
        </authorList>
    </citation>
    <scope>NUCLEOTIDE SEQUENCE [LARGE SCALE GENOMIC DNA]</scope>
    <source>
        <strain evidence="7 8">OM03-2</strain>
    </source>
</reference>
<evidence type="ECO:0000256" key="4">
    <source>
        <dbReference type="ARBA" id="ARBA00022679"/>
    </source>
</evidence>
<protein>
    <recommendedName>
        <fullName evidence="9">CDP-glycerol:poly(Glycerophosphate) glycerophosphotransferase</fullName>
    </recommendedName>
</protein>
<keyword evidence="3" id="KW-1003">Cell membrane</keyword>
<dbReference type="GO" id="GO:0005886">
    <property type="term" value="C:plasma membrane"/>
    <property type="evidence" value="ECO:0007669"/>
    <property type="project" value="UniProtKB-SubCell"/>
</dbReference>
<evidence type="ECO:0000256" key="5">
    <source>
        <dbReference type="ARBA" id="ARBA00022944"/>
    </source>
</evidence>
<dbReference type="GO" id="GO:0047355">
    <property type="term" value="F:CDP-glycerol glycerophosphotransferase activity"/>
    <property type="evidence" value="ECO:0007669"/>
    <property type="project" value="InterPro"/>
</dbReference>
<keyword evidence="4" id="KW-0808">Transferase</keyword>
<evidence type="ECO:0000256" key="6">
    <source>
        <dbReference type="ARBA" id="ARBA00023136"/>
    </source>
</evidence>
<dbReference type="AlphaFoldDB" id="A0A3E5EW86"/>
<sequence>MRKEYDKKLMVFESCPDFSDNSRGFWEYVVKNTDYKTYWVIRDEEVYEELKKQGVVCGLDNSEEASQMIEKAQFLISSTFDFAVQKNVGQVHVSAWHGFPLKVIGFFDSASSEEDTFDSLKVITTQTDIITATSRFSRLTLSGMFAVDPRKVKETGYPRNDIMFWSDAKKELSKLLPIDVYNSKLFFYLPTMRKGLKGEGEQFDDNIFNYLDYDADEIDWFLEKNNAYIVAKVHFADAKKYKSGDFKLPERLIFLDNQELERHFCTIYHIMNAFDGLITDYSSVYVDYMLLDKPIIFSCPDIEKYKNDRGFVVDDPTLLMPGIMIKTQKGLLENLDKILKGEDEYKSIRQEKIPFFHGHVDGDSSKRLLQEMEKLAGADEIDSGKKLAHLFQRADNPLSQYAISDIEAEIFFDVGEGFSEKNKMIKKYDLVKGNDEKVVFEIELPEKTRNIRFDPDHIGRVRIRSLSIWEDNHRISDYQIVNGSRVKHEIIFEKEDPQIIISLGDKEVKKIRIEFICNDLYCTSGNIINEMNEKMQQVKRENSELRRVLNEICTSTSWKVTKPLRIINGYIKKNKGDKSC</sequence>
<organism evidence="7 8">
    <name type="scientific">Dorea formicigenerans</name>
    <dbReference type="NCBI Taxonomy" id="39486"/>
    <lineage>
        <taxon>Bacteria</taxon>
        <taxon>Bacillati</taxon>
        <taxon>Bacillota</taxon>
        <taxon>Clostridia</taxon>
        <taxon>Lachnospirales</taxon>
        <taxon>Lachnospiraceae</taxon>
        <taxon>Dorea</taxon>
    </lineage>
</organism>
<dbReference type="InterPro" id="IPR051612">
    <property type="entry name" value="Teichoic_Acid_Biosynth"/>
</dbReference>
<dbReference type="Proteomes" id="UP000260841">
    <property type="component" value="Unassembled WGS sequence"/>
</dbReference>
<dbReference type="Pfam" id="PF04464">
    <property type="entry name" value="Glyphos_transf"/>
    <property type="match status" value="1"/>
</dbReference>
<comment type="caution">
    <text evidence="7">The sequence shown here is derived from an EMBL/GenBank/DDBJ whole genome shotgun (WGS) entry which is preliminary data.</text>
</comment>
<evidence type="ECO:0000256" key="2">
    <source>
        <dbReference type="ARBA" id="ARBA00010488"/>
    </source>
</evidence>
<keyword evidence="5" id="KW-0777">Teichoic acid biosynthesis</keyword>
<dbReference type="SUPFAM" id="SSF53756">
    <property type="entry name" value="UDP-Glycosyltransferase/glycogen phosphorylase"/>
    <property type="match status" value="1"/>
</dbReference>
<evidence type="ECO:0000313" key="8">
    <source>
        <dbReference type="Proteomes" id="UP000260841"/>
    </source>
</evidence>
<evidence type="ECO:0000313" key="7">
    <source>
        <dbReference type="EMBL" id="RGN93182.1"/>
    </source>
</evidence>
<evidence type="ECO:0000256" key="1">
    <source>
        <dbReference type="ARBA" id="ARBA00004202"/>
    </source>
</evidence>
<comment type="subcellular location">
    <subcellularLocation>
        <location evidence="1">Cell membrane</location>
        <topology evidence="1">Peripheral membrane protein</topology>
    </subcellularLocation>
</comment>
<comment type="similarity">
    <text evidence="2">Belongs to the CDP-glycerol glycerophosphotransferase family.</text>
</comment>
<accession>A0A3E5EW86</accession>
<keyword evidence="6" id="KW-0472">Membrane</keyword>
<evidence type="ECO:0008006" key="9">
    <source>
        <dbReference type="Google" id="ProtNLM"/>
    </source>
</evidence>
<dbReference type="PANTHER" id="PTHR37316">
    <property type="entry name" value="TEICHOIC ACID GLYCEROL-PHOSPHATE PRIMASE"/>
    <property type="match status" value="1"/>
</dbReference>
<dbReference type="InterPro" id="IPR043148">
    <property type="entry name" value="TagF_C"/>
</dbReference>
<dbReference type="Gene3D" id="3.40.50.12580">
    <property type="match status" value="1"/>
</dbReference>
<dbReference type="GO" id="GO:0019350">
    <property type="term" value="P:teichoic acid biosynthetic process"/>
    <property type="evidence" value="ECO:0007669"/>
    <property type="project" value="UniProtKB-KW"/>
</dbReference>
<name>A0A3E5EW86_9FIRM</name>
<dbReference type="InterPro" id="IPR007554">
    <property type="entry name" value="Glycerophosphate_synth"/>
</dbReference>
<dbReference type="RefSeq" id="WP_117605881.1">
    <property type="nucleotide sequence ID" value="NZ_JAAIOF010000006.1"/>
</dbReference>
<proteinExistence type="inferred from homology"/>
<gene>
    <name evidence="7" type="ORF">DXB36_02295</name>
</gene>
<dbReference type="Gene3D" id="3.40.50.11820">
    <property type="match status" value="1"/>
</dbReference>
<dbReference type="EMBL" id="QSVB01000002">
    <property type="protein sequence ID" value="RGN93182.1"/>
    <property type="molecule type" value="Genomic_DNA"/>
</dbReference>
<evidence type="ECO:0000256" key="3">
    <source>
        <dbReference type="ARBA" id="ARBA00022475"/>
    </source>
</evidence>
<dbReference type="InterPro" id="IPR043149">
    <property type="entry name" value="TagF_N"/>
</dbReference>